<dbReference type="PANTHER" id="PTHR11195:SF13">
    <property type="entry name" value="INVERTEBRATE-TYPE LYSOZYME 2-RELATED"/>
    <property type="match status" value="1"/>
</dbReference>
<dbReference type="EC" id="3.2.1.17" evidence="2"/>
<organism evidence="10">
    <name type="scientific">Darwinula stevensoni</name>
    <dbReference type="NCBI Taxonomy" id="69355"/>
    <lineage>
        <taxon>Eukaryota</taxon>
        <taxon>Metazoa</taxon>
        <taxon>Ecdysozoa</taxon>
        <taxon>Arthropoda</taxon>
        <taxon>Crustacea</taxon>
        <taxon>Oligostraca</taxon>
        <taxon>Ostracoda</taxon>
        <taxon>Podocopa</taxon>
        <taxon>Podocopida</taxon>
        <taxon>Darwinulocopina</taxon>
        <taxon>Darwinuloidea</taxon>
        <taxon>Darwinulidae</taxon>
        <taxon>Darwinula</taxon>
    </lineage>
</organism>
<dbReference type="InterPro" id="IPR008597">
    <property type="entry name" value="Invert_lysozyme"/>
</dbReference>
<evidence type="ECO:0000256" key="5">
    <source>
        <dbReference type="ARBA" id="ARBA00022801"/>
    </source>
</evidence>
<dbReference type="SUPFAM" id="SSF53955">
    <property type="entry name" value="Lysozyme-like"/>
    <property type="match status" value="1"/>
</dbReference>
<keyword evidence="7 9" id="KW-1015">Disulfide bond</keyword>
<dbReference type="OrthoDB" id="6337871at2759"/>
<evidence type="ECO:0000256" key="3">
    <source>
        <dbReference type="ARBA" id="ARBA00022529"/>
    </source>
</evidence>
<dbReference type="PANTHER" id="PTHR11195">
    <property type="entry name" value="DESTABILASE-RELATED"/>
    <property type="match status" value="1"/>
</dbReference>
<keyword evidence="11" id="KW-1185">Reference proteome</keyword>
<evidence type="ECO:0000256" key="8">
    <source>
        <dbReference type="ARBA" id="ARBA00023295"/>
    </source>
</evidence>
<keyword evidence="6" id="KW-0044">Antibiotic</keyword>
<evidence type="ECO:0000256" key="7">
    <source>
        <dbReference type="ARBA" id="ARBA00023157"/>
    </source>
</evidence>
<dbReference type="EMBL" id="CAJPEV010000951">
    <property type="protein sequence ID" value="CAG0889719.1"/>
    <property type="molecule type" value="Genomic_DNA"/>
</dbReference>
<evidence type="ECO:0000313" key="10">
    <source>
        <dbReference type="EMBL" id="CAD7245777.1"/>
    </source>
</evidence>
<dbReference type="PROSITE" id="PS51909">
    <property type="entry name" value="LYSOZYME_I"/>
    <property type="match status" value="1"/>
</dbReference>
<dbReference type="InterPro" id="IPR023346">
    <property type="entry name" value="Lysozyme-like_dom_sf"/>
</dbReference>
<evidence type="ECO:0000256" key="6">
    <source>
        <dbReference type="ARBA" id="ARBA00023022"/>
    </source>
</evidence>
<keyword evidence="4" id="KW-0081">Bacteriolytic enzyme</keyword>
<evidence type="ECO:0000256" key="4">
    <source>
        <dbReference type="ARBA" id="ARBA00022638"/>
    </source>
</evidence>
<evidence type="ECO:0000256" key="2">
    <source>
        <dbReference type="ARBA" id="ARBA00012732"/>
    </source>
</evidence>
<protein>
    <recommendedName>
        <fullName evidence="2">lysozyme</fullName>
        <ecNumber evidence="2">3.2.1.17</ecNumber>
    </recommendedName>
</protein>
<dbReference type="AlphaFoldDB" id="A0A7R9A2H4"/>
<dbReference type="Pfam" id="PF05497">
    <property type="entry name" value="Destabilase"/>
    <property type="match status" value="1"/>
</dbReference>
<dbReference type="Proteomes" id="UP000677054">
    <property type="component" value="Unassembled WGS sequence"/>
</dbReference>
<sequence>MTVYGLTLSDSCMDCIRKMENGTVDECTKNANGTLSCGPFRICEDYWKICSNGGKDIDTGKDWQICTKQLACSEKCVKKYMALQEPTGSKRIMTCQDIACLHHEGPKRCADEKVSKDFLEKHLNMC</sequence>
<dbReference type="GO" id="GO:0031640">
    <property type="term" value="P:killing of cells of another organism"/>
    <property type="evidence" value="ECO:0007669"/>
    <property type="project" value="UniProtKB-KW"/>
</dbReference>
<feature type="disulfide bond" evidence="9">
    <location>
        <begin position="12"/>
        <end position="95"/>
    </location>
</feature>
<proteinExistence type="predicted"/>
<name>A0A7R9A2H4_9CRUS</name>
<comment type="catalytic activity">
    <reaction evidence="1">
        <text>Hydrolysis of (1-&gt;4)-beta-linkages between N-acetylmuramic acid and N-acetyl-D-glucosamine residues in a peptidoglycan and between N-acetyl-D-glucosamine residues in chitodextrins.</text>
        <dbReference type="EC" id="3.2.1.17"/>
    </reaction>
</comment>
<accession>A0A7R9A2H4</accession>
<dbReference type="GO" id="GO:0042742">
    <property type="term" value="P:defense response to bacterium"/>
    <property type="evidence" value="ECO:0007669"/>
    <property type="project" value="UniProtKB-KW"/>
</dbReference>
<keyword evidence="5" id="KW-0378">Hydrolase</keyword>
<reference evidence="10" key="1">
    <citation type="submission" date="2020-11" db="EMBL/GenBank/DDBJ databases">
        <authorList>
            <person name="Tran Van P."/>
        </authorList>
    </citation>
    <scope>NUCLEOTIDE SEQUENCE</scope>
</reference>
<dbReference type="GO" id="GO:0003796">
    <property type="term" value="F:lysozyme activity"/>
    <property type="evidence" value="ECO:0007669"/>
    <property type="project" value="UniProtKB-EC"/>
</dbReference>
<keyword evidence="8" id="KW-0326">Glycosidase</keyword>
<dbReference type="Gene3D" id="1.10.530.10">
    <property type="match status" value="1"/>
</dbReference>
<evidence type="ECO:0000256" key="1">
    <source>
        <dbReference type="ARBA" id="ARBA00000632"/>
    </source>
</evidence>
<evidence type="ECO:0000313" key="11">
    <source>
        <dbReference type="Proteomes" id="UP000677054"/>
    </source>
</evidence>
<gene>
    <name evidence="10" type="ORF">DSTB1V02_LOCUS5644</name>
</gene>
<evidence type="ECO:0000256" key="9">
    <source>
        <dbReference type="PIRSR" id="PIRSR608597-3"/>
    </source>
</evidence>
<keyword evidence="3" id="KW-0929">Antimicrobial</keyword>
<feature type="disulfide bond" evidence="9">
    <location>
        <begin position="66"/>
        <end position="72"/>
    </location>
</feature>
<dbReference type="EMBL" id="LR900468">
    <property type="protein sequence ID" value="CAD7245777.1"/>
    <property type="molecule type" value="Genomic_DNA"/>
</dbReference>
<feature type="disulfide bond" evidence="9">
    <location>
        <begin position="50"/>
        <end position="76"/>
    </location>
</feature>